<dbReference type="PANTHER" id="PTHR35340">
    <property type="entry name" value="PQQ ENZYME REPEAT PROTEIN-RELATED"/>
    <property type="match status" value="1"/>
</dbReference>
<evidence type="ECO:0000313" key="3">
    <source>
        <dbReference type="Proteomes" id="UP000320762"/>
    </source>
</evidence>
<name>A0A550C7S0_9AGAR</name>
<dbReference type="Pfam" id="PF14269">
    <property type="entry name" value="Arylsulfotran_2"/>
    <property type="match status" value="1"/>
</dbReference>
<dbReference type="EMBL" id="VDMD01000020">
    <property type="protein sequence ID" value="TRM60746.1"/>
    <property type="molecule type" value="Genomic_DNA"/>
</dbReference>
<comment type="caution">
    <text evidence="2">The sequence shown here is derived from an EMBL/GenBank/DDBJ whole genome shotgun (WGS) entry which is preliminary data.</text>
</comment>
<dbReference type="AlphaFoldDB" id="A0A550C7S0"/>
<proteinExistence type="predicted"/>
<evidence type="ECO:0000256" key="1">
    <source>
        <dbReference type="SAM" id="SignalP"/>
    </source>
</evidence>
<feature type="signal peptide" evidence="1">
    <location>
        <begin position="1"/>
        <end position="16"/>
    </location>
</feature>
<dbReference type="Proteomes" id="UP000320762">
    <property type="component" value="Unassembled WGS sequence"/>
</dbReference>
<reference evidence="2 3" key="1">
    <citation type="journal article" date="2019" name="New Phytol.">
        <title>Comparative genomics reveals unique wood-decay strategies and fruiting body development in the Schizophyllaceae.</title>
        <authorList>
            <person name="Almasi E."/>
            <person name="Sahu N."/>
            <person name="Krizsan K."/>
            <person name="Balint B."/>
            <person name="Kovacs G.M."/>
            <person name="Kiss B."/>
            <person name="Cseklye J."/>
            <person name="Drula E."/>
            <person name="Henrissat B."/>
            <person name="Nagy I."/>
            <person name="Chovatia M."/>
            <person name="Adam C."/>
            <person name="LaButti K."/>
            <person name="Lipzen A."/>
            <person name="Riley R."/>
            <person name="Grigoriev I.V."/>
            <person name="Nagy L.G."/>
        </authorList>
    </citation>
    <scope>NUCLEOTIDE SEQUENCE [LARGE SCALE GENOMIC DNA]</scope>
    <source>
        <strain evidence="2 3">NL-1724</strain>
    </source>
</reference>
<dbReference type="InterPro" id="IPR053143">
    <property type="entry name" value="Arylsulfate_ST"/>
</dbReference>
<dbReference type="OrthoDB" id="5427350at2759"/>
<dbReference type="STRING" id="97359.A0A550C7S0"/>
<dbReference type="SUPFAM" id="SSF50998">
    <property type="entry name" value="Quinoprotein alcohol dehydrogenase-like"/>
    <property type="match status" value="1"/>
</dbReference>
<evidence type="ECO:0000313" key="2">
    <source>
        <dbReference type="EMBL" id="TRM60746.1"/>
    </source>
</evidence>
<dbReference type="InterPro" id="IPR011047">
    <property type="entry name" value="Quinoprotein_ADH-like_sf"/>
</dbReference>
<sequence>MRVAVLASLFAHLAIAACAGRAYQGSSAYDEGEYGMSPSQSYVSTDYKPVALNFEVIVNDTTKSQVSDGYLFFAPRGSAVSMNAGIILDQQGRMNWSGRDYGATFTFCVTQYQGEDHILITPVGLDGSGVDLHETVVTTNDTVIMSVYHPIAYDLSAYRGPSDGYLLDGVFQKINITSGEEIFTWHASDHVEPGECYDDPSDDNVSAESAFDYFHINSIQKDDYGHYLISSRHCHTIYYLNSTGDILWRLGGSQSSFTIGEGADFAWQHHARWRSTTQISLFNNANLDRFSEGTSRGMLLDLDFDAKAASLVTEFIPFNQTYSESWGSTPYLSEHDSDGNIIWAARYGLDGDSSSTSYRALRYNWTGRPTDLPSVTISPGSDANTTIYVHWNGATEVRTWQLFGSCAATPQDAQSLQNTTWLDFETAIVWQGTSDYAYFQVAAMDADRQVLSYSNFTAADGSGEQLAVADNQTVTAGDPDGNTNTYTSVQIEYSITM</sequence>
<dbReference type="PROSITE" id="PS51257">
    <property type="entry name" value="PROKAR_LIPOPROTEIN"/>
    <property type="match status" value="1"/>
</dbReference>
<feature type="chain" id="PRO_5021870711" evidence="1">
    <location>
        <begin position="17"/>
        <end position="497"/>
    </location>
</feature>
<dbReference type="InterPro" id="IPR039535">
    <property type="entry name" value="ASST-like"/>
</dbReference>
<keyword evidence="3" id="KW-1185">Reference proteome</keyword>
<dbReference type="PANTHER" id="PTHR35340:SF5">
    <property type="entry name" value="ASST-DOMAIN-CONTAINING PROTEIN"/>
    <property type="match status" value="1"/>
</dbReference>
<keyword evidence="1" id="KW-0732">Signal</keyword>
<protein>
    <submittedName>
        <fullName evidence="2">ASST-domain-containing protein</fullName>
    </submittedName>
</protein>
<organism evidence="2 3">
    <name type="scientific">Schizophyllum amplum</name>
    <dbReference type="NCBI Taxonomy" id="97359"/>
    <lineage>
        <taxon>Eukaryota</taxon>
        <taxon>Fungi</taxon>
        <taxon>Dikarya</taxon>
        <taxon>Basidiomycota</taxon>
        <taxon>Agaricomycotina</taxon>
        <taxon>Agaricomycetes</taxon>
        <taxon>Agaricomycetidae</taxon>
        <taxon>Agaricales</taxon>
        <taxon>Schizophyllaceae</taxon>
        <taxon>Schizophyllum</taxon>
    </lineage>
</organism>
<accession>A0A550C7S0</accession>
<gene>
    <name evidence="2" type="ORF">BD626DRAFT_571457</name>
</gene>